<sequence>MSLFTNQTYLSTEHESLHESNLSVSRAWVSSRIQPICLQSLSLFTNPTYLSPELESLHESNLSISRA</sequence>
<proteinExistence type="predicted"/>
<reference evidence="1" key="1">
    <citation type="journal article" date="2023" name="G3 (Bethesda)">
        <title>A reference genome for the long-term kleptoplast-retaining sea slug Elysia crispata morphotype clarki.</title>
        <authorList>
            <person name="Eastman K.E."/>
            <person name="Pendleton A.L."/>
            <person name="Shaikh M.A."/>
            <person name="Suttiyut T."/>
            <person name="Ogas R."/>
            <person name="Tomko P."/>
            <person name="Gavelis G."/>
            <person name="Widhalm J.R."/>
            <person name="Wisecaver J.H."/>
        </authorList>
    </citation>
    <scope>NUCLEOTIDE SEQUENCE</scope>
    <source>
        <strain evidence="1">ECLA1</strain>
    </source>
</reference>
<dbReference type="EMBL" id="JAWDGP010002164">
    <property type="protein sequence ID" value="KAK3785179.1"/>
    <property type="molecule type" value="Genomic_DNA"/>
</dbReference>
<gene>
    <name evidence="1" type="ORF">RRG08_008520</name>
</gene>
<keyword evidence="2" id="KW-1185">Reference proteome</keyword>
<organism evidence="1 2">
    <name type="scientific">Elysia crispata</name>
    <name type="common">lettuce slug</name>
    <dbReference type="NCBI Taxonomy" id="231223"/>
    <lineage>
        <taxon>Eukaryota</taxon>
        <taxon>Metazoa</taxon>
        <taxon>Spiralia</taxon>
        <taxon>Lophotrochozoa</taxon>
        <taxon>Mollusca</taxon>
        <taxon>Gastropoda</taxon>
        <taxon>Heterobranchia</taxon>
        <taxon>Euthyneura</taxon>
        <taxon>Panpulmonata</taxon>
        <taxon>Sacoglossa</taxon>
        <taxon>Placobranchoidea</taxon>
        <taxon>Plakobranchidae</taxon>
        <taxon>Elysia</taxon>
    </lineage>
</organism>
<dbReference type="Proteomes" id="UP001283361">
    <property type="component" value="Unassembled WGS sequence"/>
</dbReference>
<dbReference type="AlphaFoldDB" id="A0AAE1AC43"/>
<protein>
    <submittedName>
        <fullName evidence="1">Uncharacterized protein</fullName>
    </submittedName>
</protein>
<evidence type="ECO:0000313" key="2">
    <source>
        <dbReference type="Proteomes" id="UP001283361"/>
    </source>
</evidence>
<evidence type="ECO:0000313" key="1">
    <source>
        <dbReference type="EMBL" id="KAK3785179.1"/>
    </source>
</evidence>
<comment type="caution">
    <text evidence="1">The sequence shown here is derived from an EMBL/GenBank/DDBJ whole genome shotgun (WGS) entry which is preliminary data.</text>
</comment>
<name>A0AAE1AC43_9GAST</name>
<accession>A0AAE1AC43</accession>